<keyword evidence="4 6" id="KW-0472">Membrane</keyword>
<sequence>MKKTLKIYRDDWREIASLPIMILLLIGLTLLPSVYAWVNIRAMWDPYENTSGIKVAIVNEDVGATIKNKHLNIGKQTVNKLKKNHKLGWTFVNREQAKKGIRNGTYYATLLIPRNFSKKISSIASNHPEKPTVTFTVNEKINAVTPKITKSGVSTVVNQVSNSFTKGVGQVIFSKFNEAGLMLQRKLPLIRQFEDKLFKLEQSLPEIKKIGTKITIIDQNFNDIQKKVQNVSKLKALTPKLDEAIPYLVKVNEQLPVLKEGIDSASDLNKRFTTVKNETDSQLNDILKKMIANIEEAKQQAKDKDRDQLQEIQTSLEELQTSLQNQSQSITDHLQPLNDLVTFNENQWPHLEDSVQKAALFAQNDWPSAQEKLSKAERFVHDELPKAGLLLHKAALAVKNDLPGLEAAVTSTAKKIRDFEKNSSVSQVITALRNDAKLESDFLASPLILKEKKLFPVPNYGSAMTPFYTLLALWVGGMLLISSLKVGRGEIEDSPGGLPFYYGRLLTFLTIGFFQGLVVSLGDLWIIHAYIRQPLAFVLFSIMLSIVFMIIIYTFSSFLGNIGKGLAVILLVLQFSSSGGTFPVAVTSSFFKHLNPFMPFTYGVSLLREASGGIITEVVVSDIVHLLLFPLIFLLLPLLFKNIFQKKPRNKKRARIFL</sequence>
<dbReference type="PATRIC" id="fig|1196324.3.peg.1542"/>
<dbReference type="Pfam" id="PF12698">
    <property type="entry name" value="ABC2_membrane_3"/>
    <property type="match status" value="1"/>
</dbReference>
<keyword evidence="2 6" id="KW-0812">Transmembrane</keyword>
<feature type="transmembrane region" description="Helical" evidence="6">
    <location>
        <begin position="505"/>
        <end position="528"/>
    </location>
</feature>
<dbReference type="GO" id="GO:0016020">
    <property type="term" value="C:membrane"/>
    <property type="evidence" value="ECO:0007669"/>
    <property type="project" value="UniProtKB-SubCell"/>
</dbReference>
<dbReference type="STRING" id="1196324.A374_07539"/>
<evidence type="ECO:0000256" key="5">
    <source>
        <dbReference type="SAM" id="Coils"/>
    </source>
</evidence>
<dbReference type="AlphaFoldDB" id="I8J1Q9"/>
<organism evidence="8 9">
    <name type="scientific">Fictibacillus macauensis ZFHKF-1</name>
    <dbReference type="NCBI Taxonomy" id="1196324"/>
    <lineage>
        <taxon>Bacteria</taxon>
        <taxon>Bacillati</taxon>
        <taxon>Bacillota</taxon>
        <taxon>Bacilli</taxon>
        <taxon>Bacillales</taxon>
        <taxon>Fictibacillaceae</taxon>
        <taxon>Fictibacillus</taxon>
    </lineage>
</organism>
<feature type="transmembrane region" description="Helical" evidence="6">
    <location>
        <begin position="534"/>
        <end position="555"/>
    </location>
</feature>
<evidence type="ECO:0000313" key="8">
    <source>
        <dbReference type="EMBL" id="EIT85671.1"/>
    </source>
</evidence>
<evidence type="ECO:0000259" key="7">
    <source>
        <dbReference type="Pfam" id="PF12698"/>
    </source>
</evidence>
<evidence type="ECO:0000256" key="6">
    <source>
        <dbReference type="SAM" id="Phobius"/>
    </source>
</evidence>
<dbReference type="GO" id="GO:0140359">
    <property type="term" value="F:ABC-type transporter activity"/>
    <property type="evidence" value="ECO:0007669"/>
    <property type="project" value="InterPro"/>
</dbReference>
<feature type="domain" description="ABC-2 type transporter transmembrane" evidence="7">
    <location>
        <begin position="25"/>
        <end position="166"/>
    </location>
</feature>
<dbReference type="Gene3D" id="3.40.1710.10">
    <property type="entry name" value="abc type-2 transporter like domain"/>
    <property type="match status" value="1"/>
</dbReference>
<gene>
    <name evidence="8" type="ORF">A374_07539</name>
</gene>
<dbReference type="PANTHER" id="PTHR43077">
    <property type="entry name" value="TRANSPORT PERMEASE YVFS-RELATED"/>
    <property type="match status" value="1"/>
</dbReference>
<name>I8J1Q9_9BACL</name>
<dbReference type="NCBIfam" id="TIGR03062">
    <property type="entry name" value="pip_yhgE_Cterm"/>
    <property type="match status" value="1"/>
</dbReference>
<keyword evidence="5" id="KW-0175">Coiled coil</keyword>
<dbReference type="eggNOG" id="COG1511">
    <property type="taxonomic scope" value="Bacteria"/>
</dbReference>
<comment type="caution">
    <text evidence="8">The sequence shown here is derived from an EMBL/GenBank/DDBJ whole genome shotgun (WGS) entry which is preliminary data.</text>
</comment>
<dbReference type="InterPro" id="IPR017501">
    <property type="entry name" value="Phage_infect_YhgE_C"/>
</dbReference>
<evidence type="ECO:0000256" key="1">
    <source>
        <dbReference type="ARBA" id="ARBA00004141"/>
    </source>
</evidence>
<feature type="coiled-coil region" evidence="5">
    <location>
        <begin position="280"/>
        <end position="329"/>
    </location>
</feature>
<dbReference type="PANTHER" id="PTHR43077:SF10">
    <property type="entry name" value="TRANSPORT PERMEASE PROTEIN"/>
    <property type="match status" value="1"/>
</dbReference>
<proteinExistence type="predicted"/>
<evidence type="ECO:0000256" key="3">
    <source>
        <dbReference type="ARBA" id="ARBA00022989"/>
    </source>
</evidence>
<keyword evidence="9" id="KW-1185">Reference proteome</keyword>
<dbReference type="RefSeq" id="WP_007201603.1">
    <property type="nucleotide sequence ID" value="NZ_AKKV01000024.1"/>
</dbReference>
<dbReference type="NCBIfam" id="TIGR03061">
    <property type="entry name" value="pip_yhgE_Nterm"/>
    <property type="match status" value="1"/>
</dbReference>
<protein>
    <submittedName>
        <fullName evidence="8">YhgE/Pip-like protein</fullName>
    </submittedName>
</protein>
<comment type="subcellular location">
    <subcellularLocation>
        <location evidence="1">Membrane</location>
        <topology evidence="1">Multi-pass membrane protein</topology>
    </subcellularLocation>
</comment>
<dbReference type="Proteomes" id="UP000004080">
    <property type="component" value="Unassembled WGS sequence"/>
</dbReference>
<evidence type="ECO:0000313" key="9">
    <source>
        <dbReference type="Proteomes" id="UP000004080"/>
    </source>
</evidence>
<accession>I8J1Q9</accession>
<feature type="transmembrane region" description="Helical" evidence="6">
    <location>
        <begin position="467"/>
        <end position="484"/>
    </location>
</feature>
<feature type="transmembrane region" description="Helical" evidence="6">
    <location>
        <begin position="623"/>
        <end position="644"/>
    </location>
</feature>
<dbReference type="InterPro" id="IPR051328">
    <property type="entry name" value="T7SS_ABC-Transporter"/>
</dbReference>
<evidence type="ECO:0000256" key="4">
    <source>
        <dbReference type="ARBA" id="ARBA00023136"/>
    </source>
</evidence>
<dbReference type="EMBL" id="AKKV01000024">
    <property type="protein sequence ID" value="EIT85671.1"/>
    <property type="molecule type" value="Genomic_DNA"/>
</dbReference>
<evidence type="ECO:0000256" key="2">
    <source>
        <dbReference type="ARBA" id="ARBA00022692"/>
    </source>
</evidence>
<dbReference type="InterPro" id="IPR017500">
    <property type="entry name" value="Phage_infect_YhgE_N"/>
</dbReference>
<dbReference type="InterPro" id="IPR013525">
    <property type="entry name" value="ABC2_TM"/>
</dbReference>
<dbReference type="OrthoDB" id="9811483at2"/>
<reference evidence="8 9" key="1">
    <citation type="journal article" date="2012" name="J. Bacteriol.">
        <title>Genome of Bacillus macauensis ZFHKF-1, a Long-Chain-Forming Bacterium.</title>
        <authorList>
            <person name="Cai L."/>
            <person name="Zhang T."/>
        </authorList>
    </citation>
    <scope>NUCLEOTIDE SEQUENCE [LARGE SCALE GENOMIC DNA]</scope>
    <source>
        <strain evidence="8 9">ZFHKF-1</strain>
    </source>
</reference>
<keyword evidence="3 6" id="KW-1133">Transmembrane helix</keyword>
<feature type="transmembrane region" description="Helical" evidence="6">
    <location>
        <begin position="567"/>
        <end position="591"/>
    </location>
</feature>